<name>A0AAV1AN56_VICFA</name>
<evidence type="ECO:0000256" key="4">
    <source>
        <dbReference type="ARBA" id="ARBA00022645"/>
    </source>
</evidence>
<proteinExistence type="inferred from homology"/>
<comment type="subcellular location">
    <subcellularLocation>
        <location evidence="1">Secreted</location>
    </subcellularLocation>
</comment>
<evidence type="ECO:0000256" key="7">
    <source>
        <dbReference type="ARBA" id="ARBA00022801"/>
    </source>
</evidence>
<dbReference type="Gene3D" id="3.40.50.11320">
    <property type="match status" value="1"/>
</dbReference>
<evidence type="ECO:0000256" key="10">
    <source>
        <dbReference type="RuleBase" id="RU361156"/>
    </source>
</evidence>
<dbReference type="Gene3D" id="6.10.250.940">
    <property type="match status" value="1"/>
</dbReference>
<dbReference type="EMBL" id="OX451739">
    <property type="protein sequence ID" value="CAI8610818.1"/>
    <property type="molecule type" value="Genomic_DNA"/>
</dbReference>
<dbReference type="GO" id="GO:0006508">
    <property type="term" value="P:proteolysis"/>
    <property type="evidence" value="ECO:0007669"/>
    <property type="project" value="UniProtKB-KW"/>
</dbReference>
<keyword evidence="9" id="KW-0325">Glycoprotein</keyword>
<dbReference type="PANTHER" id="PTHR11802">
    <property type="entry name" value="SERINE PROTEASE FAMILY S10 SERINE CARBOXYPEPTIDASE"/>
    <property type="match status" value="1"/>
</dbReference>
<organism evidence="11 12">
    <name type="scientific">Vicia faba</name>
    <name type="common">Broad bean</name>
    <name type="synonym">Faba vulgaris</name>
    <dbReference type="NCBI Taxonomy" id="3906"/>
    <lineage>
        <taxon>Eukaryota</taxon>
        <taxon>Viridiplantae</taxon>
        <taxon>Streptophyta</taxon>
        <taxon>Embryophyta</taxon>
        <taxon>Tracheophyta</taxon>
        <taxon>Spermatophyta</taxon>
        <taxon>Magnoliopsida</taxon>
        <taxon>eudicotyledons</taxon>
        <taxon>Gunneridae</taxon>
        <taxon>Pentapetalae</taxon>
        <taxon>rosids</taxon>
        <taxon>fabids</taxon>
        <taxon>Fabales</taxon>
        <taxon>Fabaceae</taxon>
        <taxon>Papilionoideae</taxon>
        <taxon>50 kb inversion clade</taxon>
        <taxon>NPAAA clade</taxon>
        <taxon>Hologalegina</taxon>
        <taxon>IRL clade</taxon>
        <taxon>Fabeae</taxon>
        <taxon>Vicia</taxon>
    </lineage>
</organism>
<dbReference type="AlphaFoldDB" id="A0AAV1AN56"/>
<evidence type="ECO:0000256" key="5">
    <source>
        <dbReference type="ARBA" id="ARBA00022670"/>
    </source>
</evidence>
<keyword evidence="7 10" id="KW-0378">Hydrolase</keyword>
<evidence type="ECO:0000256" key="9">
    <source>
        <dbReference type="ARBA" id="ARBA00023180"/>
    </source>
</evidence>
<keyword evidence="6 10" id="KW-0732">Signal</keyword>
<dbReference type="InterPro" id="IPR018202">
    <property type="entry name" value="Ser_caboxypep_ser_AS"/>
</dbReference>
<sequence length="502" mass="57642">MNFFLFVLKFPCLFLLTTITSSLFIKASQINAETYESDRITDLPEQPSTPSISHFSGYITVNEDHGRALFYWFFEAQSQPSNKPLLLWLNGGPGCSSIGYGAAVEIGPLLVDKNGERLLFNPYSWNQEANLLFVESPVGVGFSYTNTTSDLTILEDHFVAEDTYNFLVNWLQKFPQYNSRDFFIAGESYAGHYIPQLAELIFDRNKDRNRYSFINLKGFIVSKFSLPKKEGKIMDIINFRFVFENVQDRLDYGNPETENYYDSKGLLQFAWSHAVISDEQYEKAKQVCDFKQSIWSNECNQAMNELYNDYSEIDIYNVYAPACRLNTTSSVTSHDYRFKKMRIFGGYDPCYSSYAEEYFNRVDVQSSLHTNTKTENNSNTSWKVCNASILRTYNFSVFSVLPIYTKLIKGGDLKIWIYSGDADGRIPVMGTRYCIEALELPLKSTWKPWYHNDQVGGRIVEYEGLTYVTIRGAGHLVPLNKPTEALSLIHSFLTGEHLPTTR</sequence>
<feature type="signal peptide" evidence="10">
    <location>
        <begin position="1"/>
        <end position="22"/>
    </location>
</feature>
<accession>A0AAV1AN56</accession>
<evidence type="ECO:0000313" key="11">
    <source>
        <dbReference type="EMBL" id="CAI8610818.1"/>
    </source>
</evidence>
<evidence type="ECO:0000256" key="8">
    <source>
        <dbReference type="ARBA" id="ARBA00023157"/>
    </source>
</evidence>
<keyword evidence="3" id="KW-0964">Secreted</keyword>
<keyword evidence="12" id="KW-1185">Reference proteome</keyword>
<dbReference type="GO" id="GO:0005576">
    <property type="term" value="C:extracellular region"/>
    <property type="evidence" value="ECO:0007669"/>
    <property type="project" value="UniProtKB-SubCell"/>
</dbReference>
<dbReference type="GO" id="GO:0005773">
    <property type="term" value="C:vacuole"/>
    <property type="evidence" value="ECO:0007669"/>
    <property type="project" value="TreeGrafter"/>
</dbReference>
<dbReference type="InterPro" id="IPR029058">
    <property type="entry name" value="AB_hydrolase_fold"/>
</dbReference>
<keyword evidence="4 10" id="KW-0121">Carboxypeptidase</keyword>
<dbReference type="FunFam" id="3.40.50.11320:FF:000001">
    <property type="entry name" value="Carboxypeptidase"/>
    <property type="match status" value="1"/>
</dbReference>
<keyword evidence="8" id="KW-1015">Disulfide bond</keyword>
<dbReference type="Proteomes" id="UP001157006">
    <property type="component" value="Chromosome 4"/>
</dbReference>
<dbReference type="PROSITE" id="PS00560">
    <property type="entry name" value="CARBOXYPEPT_SER_HIS"/>
    <property type="match status" value="1"/>
</dbReference>
<evidence type="ECO:0000256" key="3">
    <source>
        <dbReference type="ARBA" id="ARBA00022525"/>
    </source>
</evidence>
<dbReference type="EC" id="3.4.16.-" evidence="10"/>
<dbReference type="FunFam" id="3.40.50.1820:FF:000030">
    <property type="entry name" value="Carboxypeptidase"/>
    <property type="match status" value="1"/>
</dbReference>
<evidence type="ECO:0000256" key="6">
    <source>
        <dbReference type="ARBA" id="ARBA00022729"/>
    </source>
</evidence>
<evidence type="ECO:0000256" key="1">
    <source>
        <dbReference type="ARBA" id="ARBA00004613"/>
    </source>
</evidence>
<evidence type="ECO:0000313" key="12">
    <source>
        <dbReference type="Proteomes" id="UP001157006"/>
    </source>
</evidence>
<dbReference type="GO" id="GO:0004185">
    <property type="term" value="F:serine-type carboxypeptidase activity"/>
    <property type="evidence" value="ECO:0007669"/>
    <property type="project" value="UniProtKB-UniRule"/>
</dbReference>
<protein>
    <recommendedName>
        <fullName evidence="10">Carboxypeptidase</fullName>
        <ecNumber evidence="10">3.4.16.-</ecNumber>
    </recommendedName>
</protein>
<feature type="chain" id="PRO_5043098898" description="Carboxypeptidase" evidence="10">
    <location>
        <begin position="23"/>
        <end position="502"/>
    </location>
</feature>
<keyword evidence="5 10" id="KW-0645">Protease</keyword>
<gene>
    <name evidence="11" type="ORF">VFH_IV200080</name>
</gene>
<dbReference type="InterPro" id="IPR033124">
    <property type="entry name" value="Ser_caboxypep_his_AS"/>
</dbReference>
<dbReference type="Pfam" id="PF00450">
    <property type="entry name" value="Peptidase_S10"/>
    <property type="match status" value="2"/>
</dbReference>
<dbReference type="PANTHER" id="PTHR11802:SF235">
    <property type="entry name" value="SERINE CARBOXYPEPTIDASE-LIKE 33"/>
    <property type="match status" value="1"/>
</dbReference>
<evidence type="ECO:0000256" key="2">
    <source>
        <dbReference type="ARBA" id="ARBA00009431"/>
    </source>
</evidence>
<dbReference type="Gene3D" id="3.40.50.1820">
    <property type="entry name" value="alpha/beta hydrolase"/>
    <property type="match status" value="1"/>
</dbReference>
<dbReference type="SUPFAM" id="SSF53474">
    <property type="entry name" value="alpha/beta-Hydrolases"/>
    <property type="match status" value="1"/>
</dbReference>
<dbReference type="PROSITE" id="PS00131">
    <property type="entry name" value="CARBOXYPEPT_SER_SER"/>
    <property type="match status" value="1"/>
</dbReference>
<reference evidence="11 12" key="1">
    <citation type="submission" date="2023-01" db="EMBL/GenBank/DDBJ databases">
        <authorList>
            <person name="Kreplak J."/>
        </authorList>
    </citation>
    <scope>NUCLEOTIDE SEQUENCE [LARGE SCALE GENOMIC DNA]</scope>
</reference>
<dbReference type="PRINTS" id="PR00724">
    <property type="entry name" value="CRBOXYPTASEC"/>
</dbReference>
<dbReference type="InterPro" id="IPR001563">
    <property type="entry name" value="Peptidase_S10"/>
</dbReference>
<comment type="similarity">
    <text evidence="2 10">Belongs to the peptidase S10 family.</text>
</comment>